<dbReference type="AlphaFoldDB" id="A0A2W2AS09"/>
<organism evidence="1 2">
    <name type="scientific">Aestuariivirga litoralis</name>
    <dbReference type="NCBI Taxonomy" id="2650924"/>
    <lineage>
        <taxon>Bacteria</taxon>
        <taxon>Pseudomonadati</taxon>
        <taxon>Pseudomonadota</taxon>
        <taxon>Alphaproteobacteria</taxon>
        <taxon>Hyphomicrobiales</taxon>
        <taxon>Aestuariivirgaceae</taxon>
        <taxon>Aestuariivirga</taxon>
    </lineage>
</organism>
<accession>A0A2W2AS09</accession>
<dbReference type="RefSeq" id="WP_111197074.1">
    <property type="nucleotide sequence ID" value="NZ_QKVK01000002.1"/>
</dbReference>
<dbReference type="EMBL" id="QKVK01000002">
    <property type="protein sequence ID" value="PZF78111.1"/>
    <property type="molecule type" value="Genomic_DNA"/>
</dbReference>
<evidence type="ECO:0000313" key="2">
    <source>
        <dbReference type="Proteomes" id="UP000248795"/>
    </source>
</evidence>
<protein>
    <submittedName>
        <fullName evidence="1">Uncharacterized protein</fullName>
    </submittedName>
</protein>
<gene>
    <name evidence="1" type="ORF">DK847_06735</name>
</gene>
<comment type="caution">
    <text evidence="1">The sequence shown here is derived from an EMBL/GenBank/DDBJ whole genome shotgun (WGS) entry which is preliminary data.</text>
</comment>
<reference evidence="2" key="1">
    <citation type="submission" date="2018-06" db="EMBL/GenBank/DDBJ databases">
        <title>Aestuariibacter litoralis strain KCTC 52945T.</title>
        <authorList>
            <person name="Li X."/>
            <person name="Salam N."/>
            <person name="Li J.-L."/>
            <person name="Chen Y.-M."/>
            <person name="Yang Z.-W."/>
            <person name="Zhang L.-Y."/>
            <person name="Han M.-X."/>
            <person name="Xiao M."/>
            <person name="Li W.-J."/>
        </authorList>
    </citation>
    <scope>NUCLEOTIDE SEQUENCE [LARGE SCALE GENOMIC DNA]</scope>
    <source>
        <strain evidence="2">KCTC 52945</strain>
    </source>
</reference>
<evidence type="ECO:0000313" key="1">
    <source>
        <dbReference type="EMBL" id="PZF78111.1"/>
    </source>
</evidence>
<name>A0A2W2AS09_9HYPH</name>
<sequence length="119" mass="13016">MQASYDLTGLRRGNSFRRTFRFKDAAGDLVDLTGSVLVFVAEAGTARIRKSTEDGSLAMPDPVAGEIVLNLTPAETRMLPVGRLRARYEIERRIEGEETTLVSGCITVMDGINDDNGDH</sequence>
<dbReference type="Proteomes" id="UP000248795">
    <property type="component" value="Unassembled WGS sequence"/>
</dbReference>
<proteinExistence type="predicted"/>
<keyword evidence="2" id="KW-1185">Reference proteome</keyword>